<evidence type="ECO:0000256" key="1">
    <source>
        <dbReference type="ARBA" id="ARBA00003502"/>
    </source>
</evidence>
<evidence type="ECO:0000259" key="6">
    <source>
        <dbReference type="PROSITE" id="PS50931"/>
    </source>
</evidence>
<accession>A0A1G7J0K3</accession>
<comment type="similarity">
    <text evidence="2">Belongs to the LysR transcriptional regulatory family.</text>
</comment>
<dbReference type="GO" id="GO:0003700">
    <property type="term" value="F:DNA-binding transcription factor activity"/>
    <property type="evidence" value="ECO:0007669"/>
    <property type="project" value="InterPro"/>
</dbReference>
<evidence type="ECO:0000256" key="2">
    <source>
        <dbReference type="ARBA" id="ARBA00009437"/>
    </source>
</evidence>
<dbReference type="SUPFAM" id="SSF46785">
    <property type="entry name" value="Winged helix' DNA-binding domain"/>
    <property type="match status" value="1"/>
</dbReference>
<dbReference type="InterPro" id="IPR050176">
    <property type="entry name" value="LTTR"/>
</dbReference>
<dbReference type="FunFam" id="1.10.10.10:FF:000001">
    <property type="entry name" value="LysR family transcriptional regulator"/>
    <property type="match status" value="1"/>
</dbReference>
<keyword evidence="4 7" id="KW-0238">DNA-binding</keyword>
<dbReference type="RefSeq" id="WP_092089005.1">
    <property type="nucleotide sequence ID" value="NZ_FMZW01000047.1"/>
</dbReference>
<gene>
    <name evidence="7" type="ORF">SAMN05216337_10478</name>
</gene>
<keyword evidence="3" id="KW-0805">Transcription regulation</keyword>
<dbReference type="PANTHER" id="PTHR30579:SF7">
    <property type="entry name" value="HTH-TYPE TRANSCRIPTIONAL REGULATOR LRHA-RELATED"/>
    <property type="match status" value="1"/>
</dbReference>
<reference evidence="7 8" key="1">
    <citation type="submission" date="2016-10" db="EMBL/GenBank/DDBJ databases">
        <authorList>
            <person name="de Groot N.N."/>
        </authorList>
    </citation>
    <scope>NUCLEOTIDE SEQUENCE [LARGE SCALE GENOMIC DNA]</scope>
    <source>
        <strain evidence="7 8">R5</strain>
    </source>
</reference>
<dbReference type="EMBL" id="FMZW01000047">
    <property type="protein sequence ID" value="SDF18522.1"/>
    <property type="molecule type" value="Genomic_DNA"/>
</dbReference>
<dbReference type="Pfam" id="PF03466">
    <property type="entry name" value="LysR_substrate"/>
    <property type="match status" value="1"/>
</dbReference>
<dbReference type="Gene3D" id="1.10.10.10">
    <property type="entry name" value="Winged helix-like DNA-binding domain superfamily/Winged helix DNA-binding domain"/>
    <property type="match status" value="1"/>
</dbReference>
<name>A0A1G7J0K3_9BRAD</name>
<keyword evidence="5" id="KW-0804">Transcription</keyword>
<dbReference type="SUPFAM" id="SSF53850">
    <property type="entry name" value="Periplasmic binding protein-like II"/>
    <property type="match status" value="1"/>
</dbReference>
<evidence type="ECO:0000256" key="4">
    <source>
        <dbReference type="ARBA" id="ARBA00023125"/>
    </source>
</evidence>
<evidence type="ECO:0000313" key="8">
    <source>
        <dbReference type="Proteomes" id="UP000199245"/>
    </source>
</evidence>
<feature type="domain" description="HTH lysR-type" evidence="6">
    <location>
        <begin position="5"/>
        <end position="62"/>
    </location>
</feature>
<dbReference type="AlphaFoldDB" id="A0A1G7J0K3"/>
<organism evidence="7 8">
    <name type="scientific">Bradyrhizobium brasilense</name>
    <dbReference type="NCBI Taxonomy" id="1419277"/>
    <lineage>
        <taxon>Bacteria</taxon>
        <taxon>Pseudomonadati</taxon>
        <taxon>Pseudomonadota</taxon>
        <taxon>Alphaproteobacteria</taxon>
        <taxon>Hyphomicrobiales</taxon>
        <taxon>Nitrobacteraceae</taxon>
        <taxon>Bradyrhizobium</taxon>
    </lineage>
</organism>
<dbReference type="PROSITE" id="PS50931">
    <property type="entry name" value="HTH_LYSR"/>
    <property type="match status" value="1"/>
</dbReference>
<protein>
    <submittedName>
        <fullName evidence="7">DNA-binding transcriptional regulator, LysR family</fullName>
    </submittedName>
</protein>
<sequence>MTATLDIHTVQAFLLVAELQGFTRAAEALGTTQAAISMKLQRLETVLGKRLVERSPRAVRLTADGAAFLQHARALIEVHDRALAGEKPARQQLTLGISDHAAGPELVPLLERLHAMASQLTLSVTIGFSREMLDAYDGGELDAVIVRQEGSRRGGEKLTEDEFGWFAAKRFVWPRGDALPLATLAPPCGVRALAVRALDKDGIAWTEGFVGGGVTAVVAAALAGLAVAPLVRRIAPPGLVDIGPAHKLPRLGTSKVMLHSKVSDPAKLAALRTLAATFRSVASAA</sequence>
<dbReference type="InterPro" id="IPR000847">
    <property type="entry name" value="LysR_HTH_N"/>
</dbReference>
<dbReference type="Gene3D" id="3.40.190.10">
    <property type="entry name" value="Periplasmic binding protein-like II"/>
    <property type="match status" value="2"/>
</dbReference>
<dbReference type="InterPro" id="IPR036388">
    <property type="entry name" value="WH-like_DNA-bd_sf"/>
</dbReference>
<evidence type="ECO:0000256" key="5">
    <source>
        <dbReference type="ARBA" id="ARBA00023163"/>
    </source>
</evidence>
<comment type="function">
    <text evidence="1">NodD regulates the expression of the nodABCFE genes which encode other nodulation proteins. NodD is also a negative regulator of its own expression. Binds flavonoids as inducers.</text>
</comment>
<dbReference type="PANTHER" id="PTHR30579">
    <property type="entry name" value="TRANSCRIPTIONAL REGULATOR"/>
    <property type="match status" value="1"/>
</dbReference>
<dbReference type="Proteomes" id="UP000199245">
    <property type="component" value="Unassembled WGS sequence"/>
</dbReference>
<dbReference type="InterPro" id="IPR005119">
    <property type="entry name" value="LysR_subst-bd"/>
</dbReference>
<dbReference type="InterPro" id="IPR036390">
    <property type="entry name" value="WH_DNA-bd_sf"/>
</dbReference>
<evidence type="ECO:0000313" key="7">
    <source>
        <dbReference type="EMBL" id="SDF18522.1"/>
    </source>
</evidence>
<evidence type="ECO:0000256" key="3">
    <source>
        <dbReference type="ARBA" id="ARBA00023015"/>
    </source>
</evidence>
<dbReference type="Pfam" id="PF00126">
    <property type="entry name" value="HTH_1"/>
    <property type="match status" value="1"/>
</dbReference>
<proteinExistence type="inferred from homology"/>
<dbReference type="GO" id="GO:0003677">
    <property type="term" value="F:DNA binding"/>
    <property type="evidence" value="ECO:0007669"/>
    <property type="project" value="UniProtKB-KW"/>
</dbReference>
<dbReference type="PRINTS" id="PR00039">
    <property type="entry name" value="HTHLYSR"/>
</dbReference>